<gene>
    <name evidence="3" type="ORF">BTO10_07210</name>
</gene>
<sequence>MKHMISIVMMFTAIFSHLVSAAPSKGYTETQYPIVLVHGFLGFDDIQGYDYFYQIAQTLRKDGAKVFTAQVSSANTTEVRGEQLLKQVKQYLARTGAKKVNLVGHSHGGPTSRYVASVAPELVASVTSIGGVNKGSKFADLFYTVAPDGTLVNSAGANIIGYLSKITQYLSSGSTLPVDATGALKALTTHESLAFNKKYPEGVPTTECGQGTPVVTTSVNNIDHDVYYYSWSGNRLLTSPKDALVDGPLKAVSLLAFGSSILGGEENDGMVGVCSTHLGKVINDSYRMNHVDEINQVLGHTALFLSVPSIYRQHANRLKLQGL</sequence>
<keyword evidence="1" id="KW-0732">Signal</keyword>
<feature type="chain" id="PRO_5015709015" evidence="1">
    <location>
        <begin position="22"/>
        <end position="323"/>
    </location>
</feature>
<dbReference type="InterPro" id="IPR029058">
    <property type="entry name" value="AB_hydrolase_fold"/>
</dbReference>
<evidence type="ECO:0000313" key="3">
    <source>
        <dbReference type="EMBL" id="PQJ64560.1"/>
    </source>
</evidence>
<dbReference type="InterPro" id="IPR000073">
    <property type="entry name" value="AB_hydrolase_1"/>
</dbReference>
<evidence type="ECO:0000256" key="1">
    <source>
        <dbReference type="SAM" id="SignalP"/>
    </source>
</evidence>
<accession>A0A2S7VSD7</accession>
<dbReference type="Gene3D" id="3.40.50.1820">
    <property type="entry name" value="alpha/beta hydrolase"/>
    <property type="match status" value="1"/>
</dbReference>
<feature type="domain" description="AB hydrolase-1" evidence="2">
    <location>
        <begin position="32"/>
        <end position="143"/>
    </location>
</feature>
<evidence type="ECO:0000259" key="2">
    <source>
        <dbReference type="Pfam" id="PF00561"/>
    </source>
</evidence>
<dbReference type="Pfam" id="PF00561">
    <property type="entry name" value="Abhydrolase_1"/>
    <property type="match status" value="1"/>
</dbReference>
<name>A0A2S7VSD7_9VIBR</name>
<feature type="signal peptide" evidence="1">
    <location>
        <begin position="1"/>
        <end position="21"/>
    </location>
</feature>
<dbReference type="RefSeq" id="WP_105024088.1">
    <property type="nucleotide sequence ID" value="NZ_MSCI01000001.1"/>
</dbReference>
<reference evidence="3 4" key="1">
    <citation type="submission" date="2016-12" db="EMBL/GenBank/DDBJ databases">
        <title>Diversity of luminous bacteria.</title>
        <authorList>
            <person name="Yoshizawa S."/>
            <person name="Kogure K."/>
        </authorList>
    </citation>
    <scope>NUCLEOTIDE SEQUENCE [LARGE SCALE GENOMIC DNA]</scope>
    <source>
        <strain evidence="3 4">LC2-408</strain>
    </source>
</reference>
<proteinExistence type="predicted"/>
<dbReference type="EMBL" id="MSCI01000001">
    <property type="protein sequence ID" value="PQJ64560.1"/>
    <property type="molecule type" value="Genomic_DNA"/>
</dbReference>
<dbReference type="Proteomes" id="UP000238707">
    <property type="component" value="Unassembled WGS sequence"/>
</dbReference>
<keyword evidence="4" id="KW-1185">Reference proteome</keyword>
<organism evidence="3 4">
    <name type="scientific">Vibrio chagasii</name>
    <dbReference type="NCBI Taxonomy" id="170679"/>
    <lineage>
        <taxon>Bacteria</taxon>
        <taxon>Pseudomonadati</taxon>
        <taxon>Pseudomonadota</taxon>
        <taxon>Gammaproteobacteria</taxon>
        <taxon>Vibrionales</taxon>
        <taxon>Vibrionaceae</taxon>
        <taxon>Vibrio</taxon>
    </lineage>
</organism>
<comment type="caution">
    <text evidence="3">The sequence shown here is derived from an EMBL/GenBank/DDBJ whole genome shotgun (WGS) entry which is preliminary data.</text>
</comment>
<evidence type="ECO:0000313" key="4">
    <source>
        <dbReference type="Proteomes" id="UP000238707"/>
    </source>
</evidence>
<dbReference type="SUPFAM" id="SSF53474">
    <property type="entry name" value="alpha/beta-Hydrolases"/>
    <property type="match status" value="1"/>
</dbReference>
<dbReference type="AlphaFoldDB" id="A0A2S7VSD7"/>
<protein>
    <submittedName>
        <fullName evidence="3">Lipase</fullName>
    </submittedName>
</protein>